<name>A0A8T2SMV5_CERRI</name>
<gene>
    <name evidence="1" type="ORF">KP509_18G002800</name>
</gene>
<evidence type="ECO:0000313" key="1">
    <source>
        <dbReference type="EMBL" id="KAH7364994.1"/>
    </source>
</evidence>
<dbReference type="InterPro" id="IPR023393">
    <property type="entry name" value="START-like_dom_sf"/>
</dbReference>
<comment type="caution">
    <text evidence="1">The sequence shown here is derived from an EMBL/GenBank/DDBJ whole genome shotgun (WGS) entry which is preliminary data.</text>
</comment>
<keyword evidence="2" id="KW-1185">Reference proteome</keyword>
<organism evidence="1 2">
    <name type="scientific">Ceratopteris richardii</name>
    <name type="common">Triangle waterfern</name>
    <dbReference type="NCBI Taxonomy" id="49495"/>
    <lineage>
        <taxon>Eukaryota</taxon>
        <taxon>Viridiplantae</taxon>
        <taxon>Streptophyta</taxon>
        <taxon>Embryophyta</taxon>
        <taxon>Tracheophyta</taxon>
        <taxon>Polypodiopsida</taxon>
        <taxon>Polypodiidae</taxon>
        <taxon>Polypodiales</taxon>
        <taxon>Pteridineae</taxon>
        <taxon>Pteridaceae</taxon>
        <taxon>Parkerioideae</taxon>
        <taxon>Ceratopteris</taxon>
    </lineage>
</organism>
<dbReference type="SUPFAM" id="SSF55961">
    <property type="entry name" value="Bet v1-like"/>
    <property type="match status" value="1"/>
</dbReference>
<evidence type="ECO:0000313" key="2">
    <source>
        <dbReference type="Proteomes" id="UP000825935"/>
    </source>
</evidence>
<dbReference type="AlphaFoldDB" id="A0A8T2SMV5"/>
<dbReference type="EMBL" id="CM035423">
    <property type="protein sequence ID" value="KAH7364994.1"/>
    <property type="molecule type" value="Genomic_DNA"/>
</dbReference>
<dbReference type="PANTHER" id="PTHR31385">
    <property type="entry name" value="PUTATIVE (DUF220)-RELATED"/>
    <property type="match status" value="1"/>
</dbReference>
<sequence>MGSEGKILEMSSEKALDGVEGDGKTHIEDNAWVPTEFVHEPPILTVTQRKGSFCQIDAGFSVPLPPDDVYNIITDPNNRRVFKNIKEVAYRKVLQDDGNKQLVEVEQIGRWQFLFLSGTFSCRVLVEQDRRAHSMVFDLVRQGMMKKFSGSWKIDEFSPSKASNDCESQVTSESKGSEKQASVGSWITFNQVVEPAIIPPWPLNGYVRGVTAKIVREILGDLQRECIRLADSIKSDGVTASTSYDVNPSCPCS</sequence>
<dbReference type="PANTHER" id="PTHR31385:SF15">
    <property type="entry name" value="COENZYME Q-BINDING PROTEIN COQ10 START DOMAIN-CONTAINING PROTEIN"/>
    <property type="match status" value="1"/>
</dbReference>
<evidence type="ECO:0008006" key="3">
    <source>
        <dbReference type="Google" id="ProtNLM"/>
    </source>
</evidence>
<dbReference type="OrthoDB" id="530906at2759"/>
<reference evidence="1" key="1">
    <citation type="submission" date="2021-08" db="EMBL/GenBank/DDBJ databases">
        <title>WGS assembly of Ceratopteris richardii.</title>
        <authorList>
            <person name="Marchant D.B."/>
            <person name="Chen G."/>
            <person name="Jenkins J."/>
            <person name="Shu S."/>
            <person name="Leebens-Mack J."/>
            <person name="Grimwood J."/>
            <person name="Schmutz J."/>
            <person name="Soltis P."/>
            <person name="Soltis D."/>
            <person name="Chen Z.-H."/>
        </authorList>
    </citation>
    <scope>NUCLEOTIDE SEQUENCE</scope>
    <source>
        <strain evidence="1">Whitten #5841</strain>
        <tissue evidence="1">Leaf</tissue>
    </source>
</reference>
<dbReference type="Gene3D" id="3.30.530.20">
    <property type="match status" value="1"/>
</dbReference>
<dbReference type="OMA" id="QDTSIAM"/>
<proteinExistence type="predicted"/>
<accession>A0A8T2SMV5</accession>
<dbReference type="Proteomes" id="UP000825935">
    <property type="component" value="Chromosome 18"/>
</dbReference>
<protein>
    <recommendedName>
        <fullName evidence="3">Coenzyme Q-binding protein COQ10 START domain-containing protein</fullName>
    </recommendedName>
</protein>